<comment type="caution">
    <text evidence="2">The sequence shown here is derived from an EMBL/GenBank/DDBJ whole genome shotgun (WGS) entry which is preliminary data.</text>
</comment>
<evidence type="ECO:0000313" key="2">
    <source>
        <dbReference type="EMBL" id="KQB52513.1"/>
    </source>
</evidence>
<evidence type="ECO:0000313" key="3">
    <source>
        <dbReference type="Proteomes" id="UP000050342"/>
    </source>
</evidence>
<dbReference type="EMBL" id="LLWH01000194">
    <property type="protein sequence ID" value="KQB52513.1"/>
    <property type="molecule type" value="Genomic_DNA"/>
</dbReference>
<dbReference type="Gene3D" id="2.60.40.1090">
    <property type="entry name" value="Fimbrial-type adhesion domain"/>
    <property type="match status" value="1"/>
</dbReference>
<dbReference type="GO" id="GO:0007155">
    <property type="term" value="P:cell adhesion"/>
    <property type="evidence" value="ECO:0007669"/>
    <property type="project" value="InterPro"/>
</dbReference>
<protein>
    <submittedName>
        <fullName evidence="2">Fimbrial protein</fullName>
    </submittedName>
</protein>
<accession>A0A0Q0X641</accession>
<organism evidence="2 3">
    <name type="scientific">Pseudomonas endophytica</name>
    <dbReference type="NCBI Taxonomy" id="1563157"/>
    <lineage>
        <taxon>Bacteria</taxon>
        <taxon>Pseudomonadati</taxon>
        <taxon>Pseudomonadota</taxon>
        <taxon>Gammaproteobacteria</taxon>
        <taxon>Pseudomonadales</taxon>
        <taxon>Pseudomonadaceae</taxon>
        <taxon>Pseudomonas</taxon>
    </lineage>
</organism>
<reference evidence="2 3" key="1">
    <citation type="submission" date="2015-10" db="EMBL/GenBank/DDBJ databases">
        <title>Pseudomonas helleri sp. nov. and Pseudomonas weihenstephanensis sp. nov., isolated from raw cows milk.</title>
        <authorList>
            <person name="Von Neubeck M."/>
            <person name="Huptas C."/>
            <person name="Wenning M."/>
            <person name="Scherer S."/>
        </authorList>
    </citation>
    <scope>NUCLEOTIDE SEQUENCE [LARGE SCALE GENOMIC DNA]</scope>
    <source>
        <strain evidence="2 3">BSTT44</strain>
    </source>
</reference>
<keyword evidence="3" id="KW-1185">Reference proteome</keyword>
<gene>
    <name evidence="2" type="ORF">AQS70_14235</name>
</gene>
<evidence type="ECO:0000256" key="1">
    <source>
        <dbReference type="SAM" id="SignalP"/>
    </source>
</evidence>
<feature type="signal peptide" evidence="1">
    <location>
        <begin position="1"/>
        <end position="34"/>
    </location>
</feature>
<dbReference type="InterPro" id="IPR036937">
    <property type="entry name" value="Adhesion_dom_fimbrial_sf"/>
</dbReference>
<name>A0A0Q0X641_9PSED</name>
<dbReference type="RefSeq" id="WP_055103999.1">
    <property type="nucleotide sequence ID" value="NZ_LLWH01000194.1"/>
</dbReference>
<dbReference type="STRING" id="1563157.AQS70_14235"/>
<dbReference type="Proteomes" id="UP000050342">
    <property type="component" value="Unassembled WGS sequence"/>
</dbReference>
<keyword evidence="1" id="KW-0732">Signal</keyword>
<dbReference type="AlphaFoldDB" id="A0A0Q0X641"/>
<dbReference type="GO" id="GO:0009289">
    <property type="term" value="C:pilus"/>
    <property type="evidence" value="ECO:0007669"/>
    <property type="project" value="InterPro"/>
</dbReference>
<feature type="chain" id="PRO_5006186291" evidence="1">
    <location>
        <begin position="35"/>
        <end position="309"/>
    </location>
</feature>
<sequence length="309" mass="33384">MHDALDLPHRPRWIKGSLLLLSMLLMFASQHAFALIENNLSCTQTGTTGTIDLGDLPPGQAFTANMTANCRVTRWYPYGASLQHTQAYTQGSGNKLRVFHTNSGLLVPEQPIGTASTVCMPRSCVQLFVGDTFSYNVQLLGTASVTPGTYMIRVSLTDTSIRGYEAWGDYLQTVYVRYRVVQPACSLGSPKTMNLSFGSLSSNDFSSAQQVANVTMNCITGNIRASATLVPTQAAISGSPGVSATTLAGLSMAATWADINYPVNFNVPRWYTLNTGANTISLGFRPQLNTSVMPTGNFTSQYTLNITYP</sequence>
<proteinExistence type="predicted"/>
<dbReference type="OrthoDB" id="7029927at2"/>